<evidence type="ECO:0000256" key="3">
    <source>
        <dbReference type="ARBA" id="ARBA00022606"/>
    </source>
</evidence>
<keyword evidence="9" id="KW-0807">Transducer</keyword>
<organism evidence="11 12">
    <name type="scientific">Microctonus aethiopoides</name>
    <dbReference type="NCBI Taxonomy" id="144406"/>
    <lineage>
        <taxon>Eukaryota</taxon>
        <taxon>Metazoa</taxon>
        <taxon>Ecdysozoa</taxon>
        <taxon>Arthropoda</taxon>
        <taxon>Hexapoda</taxon>
        <taxon>Insecta</taxon>
        <taxon>Pterygota</taxon>
        <taxon>Neoptera</taxon>
        <taxon>Endopterygota</taxon>
        <taxon>Hymenoptera</taxon>
        <taxon>Apocrita</taxon>
        <taxon>Ichneumonoidea</taxon>
        <taxon>Braconidae</taxon>
        <taxon>Euphorinae</taxon>
        <taxon>Microctonus</taxon>
    </lineage>
</organism>
<keyword evidence="12" id="KW-1185">Reference proteome</keyword>
<dbReference type="GO" id="GO:0005886">
    <property type="term" value="C:plasma membrane"/>
    <property type="evidence" value="ECO:0007669"/>
    <property type="project" value="UniProtKB-SubCell"/>
</dbReference>
<gene>
    <name evidence="11" type="ORF">PV328_008488</name>
</gene>
<name>A0AA39KQZ0_9HYME</name>
<accession>A0AA39KQZ0</accession>
<keyword evidence="5" id="KW-0552">Olfaction</keyword>
<comment type="caution">
    <text evidence="11">The sequence shown here is derived from an EMBL/GenBank/DDBJ whole genome shotgun (WGS) entry which is preliminary data.</text>
</comment>
<keyword evidence="2" id="KW-1003">Cell membrane</keyword>
<feature type="transmembrane region" description="Helical" evidence="10">
    <location>
        <begin position="60"/>
        <end position="83"/>
    </location>
</feature>
<dbReference type="GO" id="GO:0007165">
    <property type="term" value="P:signal transduction"/>
    <property type="evidence" value="ECO:0007669"/>
    <property type="project" value="UniProtKB-KW"/>
</dbReference>
<keyword evidence="4 10" id="KW-0812">Transmembrane</keyword>
<evidence type="ECO:0000256" key="2">
    <source>
        <dbReference type="ARBA" id="ARBA00022475"/>
    </source>
</evidence>
<sequence>MTCSIQANFCLLVFRMICELRDMAHLHAHLDESTDPDSVIRQCINKYVLLLKYRDSIQNMFGPIILQMFISNALQLCSSLFVISQLKASARNIIFFAAYAITKISESCICAFVGSQLITESEDFKDAIVSINWYGNKRLTSLVLIALNQRPMSLVACHYTVISLNILVSVS</sequence>
<dbReference type="Pfam" id="PF02949">
    <property type="entry name" value="7tm_6"/>
    <property type="match status" value="1"/>
</dbReference>
<keyword evidence="7 10" id="KW-0472">Membrane</keyword>
<evidence type="ECO:0000256" key="5">
    <source>
        <dbReference type="ARBA" id="ARBA00022725"/>
    </source>
</evidence>
<dbReference type="PANTHER" id="PTHR21137:SF35">
    <property type="entry name" value="ODORANT RECEPTOR 19A-RELATED"/>
    <property type="match status" value="1"/>
</dbReference>
<evidence type="ECO:0000256" key="7">
    <source>
        <dbReference type="ARBA" id="ARBA00023136"/>
    </source>
</evidence>
<evidence type="ECO:0008006" key="13">
    <source>
        <dbReference type="Google" id="ProtNLM"/>
    </source>
</evidence>
<evidence type="ECO:0000256" key="6">
    <source>
        <dbReference type="ARBA" id="ARBA00022989"/>
    </source>
</evidence>
<comment type="subcellular location">
    <subcellularLocation>
        <location evidence="1">Cell membrane</location>
        <topology evidence="1">Multi-pass membrane protein</topology>
    </subcellularLocation>
</comment>
<dbReference type="GO" id="GO:0005549">
    <property type="term" value="F:odorant binding"/>
    <property type="evidence" value="ECO:0007669"/>
    <property type="project" value="InterPro"/>
</dbReference>
<proteinExistence type="predicted"/>
<evidence type="ECO:0000256" key="8">
    <source>
        <dbReference type="ARBA" id="ARBA00023170"/>
    </source>
</evidence>
<dbReference type="EMBL" id="JAQQBS010000003">
    <property type="protein sequence ID" value="KAK0170663.1"/>
    <property type="molecule type" value="Genomic_DNA"/>
</dbReference>
<keyword evidence="6 10" id="KW-1133">Transmembrane helix</keyword>
<evidence type="ECO:0000313" key="11">
    <source>
        <dbReference type="EMBL" id="KAK0170663.1"/>
    </source>
</evidence>
<keyword evidence="8" id="KW-0675">Receptor</keyword>
<dbReference type="Proteomes" id="UP001168990">
    <property type="component" value="Unassembled WGS sequence"/>
</dbReference>
<dbReference type="PANTHER" id="PTHR21137">
    <property type="entry name" value="ODORANT RECEPTOR"/>
    <property type="match status" value="1"/>
</dbReference>
<evidence type="ECO:0000256" key="10">
    <source>
        <dbReference type="SAM" id="Phobius"/>
    </source>
</evidence>
<reference evidence="11" key="2">
    <citation type="submission" date="2023-03" db="EMBL/GenBank/DDBJ databases">
        <authorList>
            <person name="Inwood S.N."/>
            <person name="Skelly J.G."/>
            <person name="Guhlin J."/>
            <person name="Harrop T.W.R."/>
            <person name="Goldson S.G."/>
            <person name="Dearden P.K."/>
        </authorList>
    </citation>
    <scope>NUCLEOTIDE SEQUENCE</scope>
    <source>
        <strain evidence="11">Irish</strain>
        <tissue evidence="11">Whole body</tissue>
    </source>
</reference>
<evidence type="ECO:0000313" key="12">
    <source>
        <dbReference type="Proteomes" id="UP001168990"/>
    </source>
</evidence>
<dbReference type="InterPro" id="IPR004117">
    <property type="entry name" value="7tm6_olfct_rcpt"/>
</dbReference>
<evidence type="ECO:0000256" key="9">
    <source>
        <dbReference type="ARBA" id="ARBA00023224"/>
    </source>
</evidence>
<dbReference type="AlphaFoldDB" id="A0AA39KQZ0"/>
<dbReference type="GO" id="GO:0004984">
    <property type="term" value="F:olfactory receptor activity"/>
    <property type="evidence" value="ECO:0007669"/>
    <property type="project" value="InterPro"/>
</dbReference>
<reference evidence="11" key="1">
    <citation type="journal article" date="2023" name="bioRxiv">
        <title>Scaffold-level genome assemblies of two parasitoid biocontrol wasps reveal the parthenogenesis mechanism and an associated novel virus.</title>
        <authorList>
            <person name="Inwood S."/>
            <person name="Skelly J."/>
            <person name="Guhlin J."/>
            <person name="Harrop T."/>
            <person name="Goldson S."/>
            <person name="Dearden P."/>
        </authorList>
    </citation>
    <scope>NUCLEOTIDE SEQUENCE</scope>
    <source>
        <strain evidence="11">Irish</strain>
        <tissue evidence="11">Whole body</tissue>
    </source>
</reference>
<evidence type="ECO:0000256" key="4">
    <source>
        <dbReference type="ARBA" id="ARBA00022692"/>
    </source>
</evidence>
<protein>
    <recommendedName>
        <fullName evidence="13">Odorant receptor</fullName>
    </recommendedName>
</protein>
<keyword evidence="3" id="KW-0716">Sensory transduction</keyword>
<evidence type="ECO:0000256" key="1">
    <source>
        <dbReference type="ARBA" id="ARBA00004651"/>
    </source>
</evidence>